<protein>
    <submittedName>
        <fullName evidence="1">Transcription factor bhlh110</fullName>
    </submittedName>
</protein>
<reference evidence="1" key="1">
    <citation type="submission" date="2017-12" db="EMBL/GenBank/DDBJ databases">
        <authorList>
            <person name="Barbosa P."/>
            <person name="Usie A."/>
            <person name="Ramos A.M."/>
        </authorList>
    </citation>
    <scope>NUCLEOTIDE SEQUENCE</scope>
    <source>
        <strain evidence="1">HL8</strain>
        <tissue evidence="1">Leaves</tissue>
    </source>
</reference>
<organism evidence="1">
    <name type="scientific">Quercus suber</name>
    <name type="common">Cork oak</name>
    <dbReference type="NCBI Taxonomy" id="58331"/>
    <lineage>
        <taxon>Eukaryota</taxon>
        <taxon>Viridiplantae</taxon>
        <taxon>Streptophyta</taxon>
        <taxon>Embryophyta</taxon>
        <taxon>Tracheophyta</taxon>
        <taxon>Spermatophyta</taxon>
        <taxon>Magnoliopsida</taxon>
        <taxon>eudicotyledons</taxon>
        <taxon>Gunneridae</taxon>
        <taxon>Pentapetalae</taxon>
        <taxon>rosids</taxon>
        <taxon>fabids</taxon>
        <taxon>Fagales</taxon>
        <taxon>Fagaceae</taxon>
        <taxon>Quercus</taxon>
    </lineage>
</organism>
<gene>
    <name evidence="1" type="primary">BHLH110_1</name>
    <name evidence="1" type="ORF">CFP56_022138</name>
</gene>
<accession>A0AAW0M1Q4</accession>
<sequence>MSTICRNNNFNSNFNGVFSNPRESKQDNDILAPCLNNSMVQDLGFYWLSNAGGSNSQSALDLKIKEEHSESFRKYTELLHSSSEDYHFTPTSHIKNERNDLKKLLLKTISTKGFYSNAQNCSSFGDVAMPSRGNFSQIYPSTSSRGGIIWNSHGDWASSYARAIGHTTSVAVKLWELRDEINLCIELNLANVLATNIETKTLSVPYMKSSRNKACRTMQAGSVDDGNEEQKRDLRSRGLSLVPLSCMSYVTGDSGGGGIWPQPNYGGGGT</sequence>
<evidence type="ECO:0000313" key="1">
    <source>
        <dbReference type="EMBL" id="KAK7856654.1"/>
    </source>
</evidence>
<reference evidence="1" key="3">
    <citation type="submission" date="2023-07" db="EMBL/GenBank/DDBJ databases">
        <title>An improved reference 1 genome and first organelle genomes of Quercus suber.</title>
        <authorList>
            <consortium name="Genosuber Consortium"/>
            <person name="Usie A."/>
            <person name="Serra O."/>
            <person name="Barros P."/>
        </authorList>
    </citation>
    <scope>NUCLEOTIDE SEQUENCE</scope>
    <source>
        <strain evidence="1">HL8</strain>
        <tissue evidence="1">Leaves</tissue>
    </source>
</reference>
<dbReference type="AlphaFoldDB" id="A0AAW0M1Q4"/>
<dbReference type="EMBL" id="PKMF04000034">
    <property type="protein sequence ID" value="KAK7856654.1"/>
    <property type="molecule type" value="Genomic_DNA"/>
</dbReference>
<proteinExistence type="predicted"/>
<comment type="caution">
    <text evidence="1">The sequence shown here is derived from an EMBL/GenBank/DDBJ whole genome shotgun (WGS) entry which is preliminary data.</text>
</comment>
<name>A0AAW0M1Q4_QUESU</name>
<reference evidence="1" key="2">
    <citation type="journal article" date="2018" name="Sci. Data">
        <title>The draft genome sequence of cork oak.</title>
        <authorList>
            <person name="Ramos A.M."/>
            <person name="Usie A."/>
            <person name="Barbosa P."/>
            <person name="Barros P.M."/>
            <person name="Capote T."/>
            <person name="Chaves I."/>
            <person name="Simoes F."/>
            <person name="Abreu I."/>
            <person name="Carrasquinho I."/>
            <person name="Faro C."/>
            <person name="Guimaraes J.B."/>
            <person name="Mendonca D."/>
            <person name="Nobrega F."/>
            <person name="Rodrigues L."/>
            <person name="Saibo N.J.M."/>
            <person name="Varela M.C."/>
            <person name="Egas C."/>
            <person name="Matos J."/>
            <person name="Miguel C.M."/>
            <person name="Oliveira M.M."/>
            <person name="Ricardo C.P."/>
            <person name="Goncalves S."/>
        </authorList>
    </citation>
    <scope>NUCLEOTIDE SEQUENCE [LARGE SCALE GENOMIC DNA]</scope>
    <source>
        <strain evidence="1">HL8</strain>
    </source>
</reference>